<feature type="compositionally biased region" description="Pro residues" evidence="1">
    <location>
        <begin position="66"/>
        <end position="85"/>
    </location>
</feature>
<proteinExistence type="predicted"/>
<sequence length="100" mass="10107">MRGGPALVVSLMLAGCSRAPENPRDEAVAVRGGRAMVVAAPSAAPSPVATTAPPLRHAERKAFVDPPLPPELVNPPGLAPLPTNPPLQGEGDHQAAVVEG</sequence>
<evidence type="ECO:0000313" key="2">
    <source>
        <dbReference type="EMBL" id="MBB4153937.1"/>
    </source>
</evidence>
<reference evidence="2 3" key="1">
    <citation type="submission" date="2020-08" db="EMBL/GenBank/DDBJ databases">
        <title>Genomic Encyclopedia of Type Strains, Phase IV (KMG-IV): sequencing the most valuable type-strain genomes for metagenomic binning, comparative biology and taxonomic classification.</title>
        <authorList>
            <person name="Goeker M."/>
        </authorList>
    </citation>
    <scope>NUCLEOTIDE SEQUENCE [LARGE SCALE GENOMIC DNA]</scope>
    <source>
        <strain evidence="2 3">YC6723</strain>
    </source>
</reference>
<keyword evidence="3" id="KW-1185">Reference proteome</keyword>
<name>A0A840FEA4_9SPHN</name>
<accession>A0A840FEA4</accession>
<comment type="caution">
    <text evidence="2">The sequence shown here is derived from an EMBL/GenBank/DDBJ whole genome shotgun (WGS) entry which is preliminary data.</text>
</comment>
<gene>
    <name evidence="2" type="ORF">GGQ80_001843</name>
</gene>
<dbReference type="PROSITE" id="PS51257">
    <property type="entry name" value="PROKAR_LIPOPROTEIN"/>
    <property type="match status" value="1"/>
</dbReference>
<evidence type="ECO:0000313" key="3">
    <source>
        <dbReference type="Proteomes" id="UP000529795"/>
    </source>
</evidence>
<feature type="region of interest" description="Disordered" evidence="1">
    <location>
        <begin position="65"/>
        <end position="100"/>
    </location>
</feature>
<dbReference type="Proteomes" id="UP000529795">
    <property type="component" value="Unassembled WGS sequence"/>
</dbReference>
<organism evidence="2 3">
    <name type="scientific">Sphingomonas jinjuensis</name>
    <dbReference type="NCBI Taxonomy" id="535907"/>
    <lineage>
        <taxon>Bacteria</taxon>
        <taxon>Pseudomonadati</taxon>
        <taxon>Pseudomonadota</taxon>
        <taxon>Alphaproteobacteria</taxon>
        <taxon>Sphingomonadales</taxon>
        <taxon>Sphingomonadaceae</taxon>
        <taxon>Sphingomonas</taxon>
    </lineage>
</organism>
<evidence type="ECO:0000256" key="1">
    <source>
        <dbReference type="SAM" id="MobiDB-lite"/>
    </source>
</evidence>
<dbReference type="AlphaFoldDB" id="A0A840FEA4"/>
<protein>
    <submittedName>
        <fullName evidence="2">Uncharacterized protein</fullName>
    </submittedName>
</protein>
<dbReference type="EMBL" id="JACIEV010000004">
    <property type="protein sequence ID" value="MBB4153937.1"/>
    <property type="molecule type" value="Genomic_DNA"/>
</dbReference>